<protein>
    <recommendedName>
        <fullName evidence="5">Secreted protein</fullName>
    </recommendedName>
</protein>
<proteinExistence type="predicted"/>
<feature type="chain" id="PRO_5004806674" description="Secreted protein" evidence="2">
    <location>
        <begin position="21"/>
        <end position="67"/>
    </location>
</feature>
<evidence type="ECO:0008006" key="5">
    <source>
        <dbReference type="Google" id="ProtNLM"/>
    </source>
</evidence>
<accession>W1NI15</accession>
<name>W1NI15_AMBTC</name>
<keyword evidence="2" id="KW-0732">Signal</keyword>
<reference evidence="4" key="1">
    <citation type="journal article" date="2013" name="Science">
        <title>The Amborella genome and the evolution of flowering plants.</title>
        <authorList>
            <consortium name="Amborella Genome Project"/>
        </authorList>
    </citation>
    <scope>NUCLEOTIDE SEQUENCE [LARGE SCALE GENOMIC DNA]</scope>
</reference>
<feature type="signal peptide" evidence="2">
    <location>
        <begin position="1"/>
        <end position="20"/>
    </location>
</feature>
<gene>
    <name evidence="3" type="ORF">AMTR_s00009p00259340</name>
</gene>
<evidence type="ECO:0000256" key="1">
    <source>
        <dbReference type="SAM" id="MobiDB-lite"/>
    </source>
</evidence>
<dbReference type="EMBL" id="KI397501">
    <property type="protein sequence ID" value="ERM95123.1"/>
    <property type="molecule type" value="Genomic_DNA"/>
</dbReference>
<evidence type="ECO:0000313" key="4">
    <source>
        <dbReference type="Proteomes" id="UP000017836"/>
    </source>
</evidence>
<organism evidence="3 4">
    <name type="scientific">Amborella trichopoda</name>
    <dbReference type="NCBI Taxonomy" id="13333"/>
    <lineage>
        <taxon>Eukaryota</taxon>
        <taxon>Viridiplantae</taxon>
        <taxon>Streptophyta</taxon>
        <taxon>Embryophyta</taxon>
        <taxon>Tracheophyta</taxon>
        <taxon>Spermatophyta</taxon>
        <taxon>Magnoliopsida</taxon>
        <taxon>Amborellales</taxon>
        <taxon>Amborellaceae</taxon>
        <taxon>Amborella</taxon>
    </lineage>
</organism>
<evidence type="ECO:0000256" key="2">
    <source>
        <dbReference type="SAM" id="SignalP"/>
    </source>
</evidence>
<dbReference type="Gramene" id="ERM95123">
    <property type="protein sequence ID" value="ERM95123"/>
    <property type="gene ID" value="AMTR_s00009p00259340"/>
</dbReference>
<evidence type="ECO:0000313" key="3">
    <source>
        <dbReference type="EMBL" id="ERM95123.1"/>
    </source>
</evidence>
<sequence length="67" mass="7481">MYLFISLLSVLASFTRYASPSPSPSPSLRTRHHPASQSLPRRPGGDVARLTPYPSTWRPTKPPHPTR</sequence>
<dbReference type="Proteomes" id="UP000017836">
    <property type="component" value="Unassembled WGS sequence"/>
</dbReference>
<feature type="region of interest" description="Disordered" evidence="1">
    <location>
        <begin position="17"/>
        <end position="67"/>
    </location>
</feature>
<dbReference type="HOGENOM" id="CLU_2815786_0_0_1"/>
<dbReference type="AlphaFoldDB" id="W1NI15"/>
<keyword evidence="4" id="KW-1185">Reference proteome</keyword>